<name>A0A6A3IJ72_9STRA</name>
<proteinExistence type="predicted"/>
<gene>
    <name evidence="1" type="ORF">PR002_g24067</name>
</gene>
<dbReference type="AlphaFoldDB" id="A0A6A3IJ72"/>
<dbReference type="EMBL" id="QXFU01002874">
    <property type="protein sequence ID" value="KAE8980615.1"/>
    <property type="molecule type" value="Genomic_DNA"/>
</dbReference>
<reference evidence="1 2" key="1">
    <citation type="submission" date="2018-09" db="EMBL/GenBank/DDBJ databases">
        <title>Genomic investigation of the strawberry pathogen Phytophthora fragariae indicates pathogenicity is determined by transcriptional variation in three key races.</title>
        <authorList>
            <person name="Adams T.M."/>
            <person name="Armitage A.D."/>
            <person name="Sobczyk M.K."/>
            <person name="Bates H.J."/>
            <person name="Dunwell J.M."/>
            <person name="Nellist C.F."/>
            <person name="Harrison R.J."/>
        </authorList>
    </citation>
    <scope>NUCLEOTIDE SEQUENCE [LARGE SCALE GENOMIC DNA]</scope>
    <source>
        <strain evidence="1 2">SCRP324</strain>
    </source>
</reference>
<protein>
    <submittedName>
        <fullName evidence="1">Uncharacterized protein</fullName>
    </submittedName>
</protein>
<evidence type="ECO:0000313" key="1">
    <source>
        <dbReference type="EMBL" id="KAE8980615.1"/>
    </source>
</evidence>
<organism evidence="1 2">
    <name type="scientific">Phytophthora rubi</name>
    <dbReference type="NCBI Taxonomy" id="129364"/>
    <lineage>
        <taxon>Eukaryota</taxon>
        <taxon>Sar</taxon>
        <taxon>Stramenopiles</taxon>
        <taxon>Oomycota</taxon>
        <taxon>Peronosporomycetes</taxon>
        <taxon>Peronosporales</taxon>
        <taxon>Peronosporaceae</taxon>
        <taxon>Phytophthora</taxon>
    </lineage>
</organism>
<dbReference type="Proteomes" id="UP000435112">
    <property type="component" value="Unassembled WGS sequence"/>
</dbReference>
<sequence>MSSLLTLLLFCDFLENRLHTSNLLLLRRMLSDFFAGNEHTLQDFIRLGASLVAVMPMERTRRCYREEAARLLTQQRQMKEKPQPQLCVFRYLSARVATKNIFWLRDMFQEFCSGHDALLRAFVSRGNEVVSVIPVDIQALQYNSMATQWQTGPSLQWRLEHEQQRESCSDSEEEDDDEITTLAELASVASIPPPMNDLCICIMEVLDRVEEQEPWNRVFDPDTLPLPFSGVTRSKSAAALKKFWAKHARAVWERPFWAPLVSMSDRRRHSARKRRQAEARRDFETVMMSVHEEFGAEFFVQLDQRTKPHKGWWYVEPVQDLLLIAQHVGLAACLNYIESQALQRFPISPGSEVRTGNPNNGKSKSMWSISSAMGSILREICALKDRNSGSKRKTKKRALE</sequence>
<accession>A0A6A3IJ72</accession>
<evidence type="ECO:0000313" key="2">
    <source>
        <dbReference type="Proteomes" id="UP000435112"/>
    </source>
</evidence>
<comment type="caution">
    <text evidence="1">The sequence shown here is derived from an EMBL/GenBank/DDBJ whole genome shotgun (WGS) entry which is preliminary data.</text>
</comment>
<dbReference type="OrthoDB" id="123164at2759"/>